<dbReference type="EMBL" id="BBIO01000014">
    <property type="protein sequence ID" value="GAK45988.1"/>
    <property type="molecule type" value="Genomic_DNA"/>
</dbReference>
<evidence type="ECO:0000313" key="2">
    <source>
        <dbReference type="EMBL" id="GAK45988.1"/>
    </source>
</evidence>
<dbReference type="AlphaFoldDB" id="A0A081BD70"/>
<feature type="transmembrane region" description="Helical" evidence="1">
    <location>
        <begin position="165"/>
        <end position="186"/>
    </location>
</feature>
<feature type="transmembrane region" description="Helical" evidence="1">
    <location>
        <begin position="142"/>
        <end position="159"/>
    </location>
</feature>
<organism evidence="2 3">
    <name type="scientific">Tepidicaulis marinus</name>
    <dbReference type="NCBI Taxonomy" id="1333998"/>
    <lineage>
        <taxon>Bacteria</taxon>
        <taxon>Pseudomonadati</taxon>
        <taxon>Pseudomonadota</taxon>
        <taxon>Alphaproteobacteria</taxon>
        <taxon>Hyphomicrobiales</taxon>
        <taxon>Parvibaculaceae</taxon>
        <taxon>Tepidicaulis</taxon>
    </lineage>
</organism>
<feature type="transmembrane region" description="Helical" evidence="1">
    <location>
        <begin position="112"/>
        <end position="130"/>
    </location>
</feature>
<name>A0A081BD70_9HYPH</name>
<dbReference type="RefSeq" id="WP_045448056.1">
    <property type="nucleotide sequence ID" value="NZ_BBIO01000014.1"/>
</dbReference>
<reference evidence="2 3" key="1">
    <citation type="submission" date="2014-07" db="EMBL/GenBank/DDBJ databases">
        <title>Tepidicaulis marinum gen. nov., sp. nov., a novel marine bacterium denitrifying nitrate to nitrous oxide strictly under microaerobic conditions.</title>
        <authorList>
            <person name="Takeuchi M."/>
            <person name="Yamagishi T."/>
            <person name="Kamagata Y."/>
            <person name="Oshima K."/>
            <person name="Hattori M."/>
            <person name="Katayama T."/>
            <person name="Hanada S."/>
            <person name="Tamaki H."/>
            <person name="Marumo K."/>
            <person name="Maeda H."/>
            <person name="Nedachi M."/>
            <person name="Iwasaki W."/>
            <person name="Suwa Y."/>
            <person name="Sakata S."/>
        </authorList>
    </citation>
    <scope>NUCLEOTIDE SEQUENCE [LARGE SCALE GENOMIC DNA]</scope>
    <source>
        <strain evidence="2 3">MA2</strain>
    </source>
</reference>
<feature type="transmembrane region" description="Helical" evidence="1">
    <location>
        <begin position="6"/>
        <end position="23"/>
    </location>
</feature>
<comment type="caution">
    <text evidence="2">The sequence shown here is derived from an EMBL/GenBank/DDBJ whole genome shotgun (WGS) entry which is preliminary data.</text>
</comment>
<proteinExistence type="predicted"/>
<keyword evidence="1" id="KW-1133">Transmembrane helix</keyword>
<evidence type="ECO:0000256" key="1">
    <source>
        <dbReference type="SAM" id="Phobius"/>
    </source>
</evidence>
<evidence type="ECO:0000313" key="3">
    <source>
        <dbReference type="Proteomes" id="UP000028702"/>
    </source>
</evidence>
<sequence>MLYKELLSAIAVALTFLAFWPYIRSIHKGATRPHVFSWVIWGAVTFIVALAQLADGAGVGAWPIALSGLITFYVAFLAYRRRGDTAITRLDWIFLTLALSSLPLWYLTQDPLWAVVVLTSVDLLGFGPTFRKAYHFPFEEQAGFFALAALRNFIVLGALENYTLTTMLFPAAVGGVCVIFIAMLAYRRRLAGAPSI</sequence>
<dbReference type="eggNOG" id="ENOG5030BPJ">
    <property type="taxonomic scope" value="Bacteria"/>
</dbReference>
<keyword evidence="1" id="KW-0472">Membrane</keyword>
<feature type="transmembrane region" description="Helical" evidence="1">
    <location>
        <begin position="86"/>
        <end position="106"/>
    </location>
</feature>
<dbReference type="STRING" id="1333998.M2A_2487"/>
<keyword evidence="3" id="KW-1185">Reference proteome</keyword>
<gene>
    <name evidence="2" type="ORF">M2A_2487</name>
</gene>
<protein>
    <submittedName>
        <fullName evidence="2">Conserved protein</fullName>
    </submittedName>
</protein>
<feature type="transmembrane region" description="Helical" evidence="1">
    <location>
        <begin position="60"/>
        <end position="79"/>
    </location>
</feature>
<keyword evidence="1" id="KW-0812">Transmembrane</keyword>
<accession>A0A081BD70</accession>
<feature type="transmembrane region" description="Helical" evidence="1">
    <location>
        <begin position="35"/>
        <end position="54"/>
    </location>
</feature>
<dbReference type="Proteomes" id="UP000028702">
    <property type="component" value="Unassembled WGS sequence"/>
</dbReference>